<evidence type="ECO:0000313" key="2">
    <source>
        <dbReference type="EMBL" id="MCG2429935.1"/>
    </source>
</evidence>
<dbReference type="RefSeq" id="WP_237606674.1">
    <property type="nucleotide sequence ID" value="NZ_JAIRBB010000001.1"/>
</dbReference>
<keyword evidence="3" id="KW-1185">Reference proteome</keyword>
<feature type="transmembrane region" description="Helical" evidence="1">
    <location>
        <begin position="68"/>
        <end position="86"/>
    </location>
</feature>
<gene>
    <name evidence="2" type="ORF">K8344_02285</name>
</gene>
<feature type="transmembrane region" description="Helical" evidence="1">
    <location>
        <begin position="42"/>
        <end position="62"/>
    </location>
</feature>
<keyword evidence="1" id="KW-0472">Membrane</keyword>
<dbReference type="EMBL" id="JAIRBB010000001">
    <property type="protein sequence ID" value="MCG2429935.1"/>
    <property type="molecule type" value="Genomic_DNA"/>
</dbReference>
<organism evidence="2 3">
    <name type="scientific">Aequorivita xiaoshiensis</name>
    <dbReference type="NCBI Taxonomy" id="2874476"/>
    <lineage>
        <taxon>Bacteria</taxon>
        <taxon>Pseudomonadati</taxon>
        <taxon>Bacteroidota</taxon>
        <taxon>Flavobacteriia</taxon>
        <taxon>Flavobacteriales</taxon>
        <taxon>Flavobacteriaceae</taxon>
        <taxon>Aequorivita</taxon>
    </lineage>
</organism>
<name>A0A9X1QYI6_9FLAO</name>
<evidence type="ECO:0000256" key="1">
    <source>
        <dbReference type="SAM" id="Phobius"/>
    </source>
</evidence>
<sequence length="164" mass="19372">MDEISKFKTYEGFCHILEEKIIFTSDGNLENYTSKDTSENKVIYTISIIFTVLCFLYLTYNSFKNSDWINLLLLFGIVVFTIYDSFRKRKYFNTSVIKREKIIRVTFHRSKKCFSRAYFRVDFIDDKNKSKSRKIILPGSLCRGLSDSNKALDIMLEQGMINRI</sequence>
<comment type="caution">
    <text evidence="2">The sequence shown here is derived from an EMBL/GenBank/DDBJ whole genome shotgun (WGS) entry which is preliminary data.</text>
</comment>
<proteinExistence type="predicted"/>
<dbReference type="Proteomes" id="UP001139462">
    <property type="component" value="Unassembled WGS sequence"/>
</dbReference>
<protein>
    <recommendedName>
        <fullName evidence="4">Phosphoribosylaminoimidazolesuccinocarboxamide synthase</fullName>
    </recommendedName>
</protein>
<reference evidence="2" key="1">
    <citation type="submission" date="2021-09" db="EMBL/GenBank/DDBJ databases">
        <title>Genome of Aequorivita sp. strain F64183.</title>
        <authorList>
            <person name="Wang Y."/>
        </authorList>
    </citation>
    <scope>NUCLEOTIDE SEQUENCE</scope>
    <source>
        <strain evidence="2">F64183</strain>
    </source>
</reference>
<accession>A0A9X1QYI6</accession>
<keyword evidence="1" id="KW-0812">Transmembrane</keyword>
<dbReference type="AlphaFoldDB" id="A0A9X1QYI6"/>
<evidence type="ECO:0008006" key="4">
    <source>
        <dbReference type="Google" id="ProtNLM"/>
    </source>
</evidence>
<evidence type="ECO:0000313" key="3">
    <source>
        <dbReference type="Proteomes" id="UP001139462"/>
    </source>
</evidence>
<keyword evidence="1" id="KW-1133">Transmembrane helix</keyword>